<comment type="caution">
    <text evidence="2">The sequence shown here is derived from an EMBL/GenBank/DDBJ whole genome shotgun (WGS) entry which is preliminary data.</text>
</comment>
<evidence type="ECO:0000256" key="1">
    <source>
        <dbReference type="SAM" id="Phobius"/>
    </source>
</evidence>
<name>A0AAV5JX09_9ROSI</name>
<dbReference type="Proteomes" id="UP001054252">
    <property type="component" value="Unassembled WGS sequence"/>
</dbReference>
<protein>
    <submittedName>
        <fullName evidence="2">Uncharacterized protein</fullName>
    </submittedName>
</protein>
<reference evidence="2 3" key="1">
    <citation type="journal article" date="2021" name="Commun. Biol.">
        <title>The genome of Shorea leprosula (Dipterocarpaceae) highlights the ecological relevance of drought in aseasonal tropical rainforests.</title>
        <authorList>
            <person name="Ng K.K.S."/>
            <person name="Kobayashi M.J."/>
            <person name="Fawcett J.A."/>
            <person name="Hatakeyama M."/>
            <person name="Paape T."/>
            <person name="Ng C.H."/>
            <person name="Ang C.C."/>
            <person name="Tnah L.H."/>
            <person name="Lee C.T."/>
            <person name="Nishiyama T."/>
            <person name="Sese J."/>
            <person name="O'Brien M.J."/>
            <person name="Copetti D."/>
            <person name="Mohd Noor M.I."/>
            <person name="Ong R.C."/>
            <person name="Putra M."/>
            <person name="Sireger I.Z."/>
            <person name="Indrioko S."/>
            <person name="Kosugi Y."/>
            <person name="Izuno A."/>
            <person name="Isagi Y."/>
            <person name="Lee S.L."/>
            <person name="Shimizu K.K."/>
        </authorList>
    </citation>
    <scope>NUCLEOTIDE SEQUENCE [LARGE SCALE GENOMIC DNA]</scope>
    <source>
        <strain evidence="2">214</strain>
    </source>
</reference>
<proteinExistence type="predicted"/>
<keyword evidence="1" id="KW-0472">Membrane</keyword>
<keyword evidence="1" id="KW-1133">Transmembrane helix</keyword>
<keyword evidence="3" id="KW-1185">Reference proteome</keyword>
<feature type="transmembrane region" description="Helical" evidence="1">
    <location>
        <begin position="46"/>
        <end position="63"/>
    </location>
</feature>
<sequence>MLAHVDMLVIEPVRLSDSASGDYTLVNSAPANGWFITLAVIYRGDVYFVPVLYPFFVITLVGML</sequence>
<keyword evidence="1" id="KW-0812">Transmembrane</keyword>
<evidence type="ECO:0000313" key="2">
    <source>
        <dbReference type="EMBL" id="GKV17053.1"/>
    </source>
</evidence>
<dbReference type="EMBL" id="BPVZ01000047">
    <property type="protein sequence ID" value="GKV17053.1"/>
    <property type="molecule type" value="Genomic_DNA"/>
</dbReference>
<accession>A0AAV5JX09</accession>
<gene>
    <name evidence="2" type="ORF">SLEP1_g27606</name>
</gene>
<dbReference type="AlphaFoldDB" id="A0AAV5JX09"/>
<evidence type="ECO:0000313" key="3">
    <source>
        <dbReference type="Proteomes" id="UP001054252"/>
    </source>
</evidence>
<organism evidence="2 3">
    <name type="scientific">Rubroshorea leprosula</name>
    <dbReference type="NCBI Taxonomy" id="152421"/>
    <lineage>
        <taxon>Eukaryota</taxon>
        <taxon>Viridiplantae</taxon>
        <taxon>Streptophyta</taxon>
        <taxon>Embryophyta</taxon>
        <taxon>Tracheophyta</taxon>
        <taxon>Spermatophyta</taxon>
        <taxon>Magnoliopsida</taxon>
        <taxon>eudicotyledons</taxon>
        <taxon>Gunneridae</taxon>
        <taxon>Pentapetalae</taxon>
        <taxon>rosids</taxon>
        <taxon>malvids</taxon>
        <taxon>Malvales</taxon>
        <taxon>Dipterocarpaceae</taxon>
        <taxon>Rubroshorea</taxon>
    </lineage>
</organism>